<dbReference type="SMART" id="SM01052">
    <property type="entry name" value="CAP_GLY"/>
    <property type="match status" value="1"/>
</dbReference>
<evidence type="ECO:0000256" key="9">
    <source>
        <dbReference type="ARBA" id="ARBA00022723"/>
    </source>
</evidence>
<dbReference type="InterPro" id="IPR036859">
    <property type="entry name" value="CAP-Gly_dom_sf"/>
</dbReference>
<dbReference type="InterPro" id="IPR001394">
    <property type="entry name" value="Peptidase_C19_UCH"/>
</dbReference>
<gene>
    <name evidence="16" type="primary">CYLD</name>
    <name evidence="16" type="ORF">g.68328</name>
</gene>
<accession>A0A0C9QF68</accession>
<evidence type="ECO:0000256" key="1">
    <source>
        <dbReference type="ARBA" id="ARBA00000707"/>
    </source>
</evidence>
<dbReference type="GO" id="GO:0006508">
    <property type="term" value="P:proteolysis"/>
    <property type="evidence" value="ECO:0007669"/>
    <property type="project" value="UniProtKB-KW"/>
</dbReference>
<keyword evidence="11" id="KW-0378">Hydrolase</keyword>
<evidence type="ECO:0000256" key="11">
    <source>
        <dbReference type="ARBA" id="ARBA00022801"/>
    </source>
</evidence>
<dbReference type="SUPFAM" id="SSF74924">
    <property type="entry name" value="Cap-Gly domain"/>
    <property type="match status" value="2"/>
</dbReference>
<dbReference type="SUPFAM" id="SSF54001">
    <property type="entry name" value="Cysteine proteinases"/>
    <property type="match status" value="1"/>
</dbReference>
<name>A0A0C9QF68_9HYME</name>
<dbReference type="FunFam" id="3.90.70.10:FF:000009">
    <property type="entry name" value="Putative ubiquitin carboxyl-terminal hydrolase CYLD"/>
    <property type="match status" value="1"/>
</dbReference>
<evidence type="ECO:0000256" key="10">
    <source>
        <dbReference type="ARBA" id="ARBA00022786"/>
    </source>
</evidence>
<feature type="domain" description="USP" evidence="15">
    <location>
        <begin position="451"/>
        <end position="806"/>
    </location>
</feature>
<reference evidence="16" key="1">
    <citation type="submission" date="2015-01" db="EMBL/GenBank/DDBJ databases">
        <title>Transcriptome Assembly of Fopius arisanus.</title>
        <authorList>
            <person name="Geib S."/>
        </authorList>
    </citation>
    <scope>NUCLEOTIDE SEQUENCE</scope>
</reference>
<comment type="catalytic activity">
    <reaction evidence="1">
        <text>Thiol-dependent hydrolysis of ester, thioester, amide, peptide and isopeptide bonds formed by the C-terminal Gly of ubiquitin (a 76-residue protein attached to proteins as an intracellular targeting signal).</text>
        <dbReference type="EC" id="3.4.19.12"/>
    </reaction>
</comment>
<feature type="region of interest" description="Disordered" evidence="14">
    <location>
        <begin position="222"/>
        <end position="243"/>
    </location>
</feature>
<evidence type="ECO:0000256" key="7">
    <source>
        <dbReference type="ARBA" id="ARBA00022553"/>
    </source>
</evidence>
<evidence type="ECO:0000256" key="6">
    <source>
        <dbReference type="ARBA" id="ARBA00022490"/>
    </source>
</evidence>
<dbReference type="Gene3D" id="3.90.70.10">
    <property type="entry name" value="Cysteine proteinases"/>
    <property type="match status" value="1"/>
</dbReference>
<dbReference type="PROSITE" id="PS50235">
    <property type="entry name" value="USP_3"/>
    <property type="match status" value="1"/>
</dbReference>
<feature type="compositionally biased region" description="Low complexity" evidence="14">
    <location>
        <begin position="224"/>
        <end position="237"/>
    </location>
</feature>
<dbReference type="EMBL" id="GBYB01002034">
    <property type="protein sequence ID" value="JAG71801.1"/>
    <property type="molecule type" value="Transcribed_RNA"/>
</dbReference>
<evidence type="ECO:0000256" key="3">
    <source>
        <dbReference type="ARBA" id="ARBA00004556"/>
    </source>
</evidence>
<dbReference type="InterPro" id="IPR000938">
    <property type="entry name" value="CAP-Gly_domain"/>
</dbReference>
<dbReference type="Gene3D" id="2.30.30.190">
    <property type="entry name" value="CAP Gly-rich-like domain"/>
    <property type="match status" value="1"/>
</dbReference>
<evidence type="ECO:0000256" key="14">
    <source>
        <dbReference type="SAM" id="MobiDB-lite"/>
    </source>
</evidence>
<keyword evidence="7" id="KW-0597">Phosphoprotein</keyword>
<evidence type="ECO:0000256" key="5">
    <source>
        <dbReference type="ARBA" id="ARBA00012759"/>
    </source>
</evidence>
<protein>
    <recommendedName>
        <fullName evidence="5">ubiquitinyl hydrolase 1</fullName>
        <ecNumber evidence="5">3.4.19.12</ecNumber>
    </recommendedName>
</protein>
<keyword evidence="12" id="KW-0788">Thiol protease</keyword>
<dbReference type="GO" id="GO:0004843">
    <property type="term" value="F:cysteine-type deubiquitinase activity"/>
    <property type="evidence" value="ECO:0007669"/>
    <property type="project" value="UniProtKB-EC"/>
</dbReference>
<dbReference type="InterPro" id="IPR028889">
    <property type="entry name" value="USP"/>
</dbReference>
<dbReference type="PANTHER" id="PTHR11830">
    <property type="entry name" value="40S RIBOSOMAL PROTEIN S3A"/>
    <property type="match status" value="1"/>
</dbReference>
<evidence type="ECO:0000256" key="2">
    <source>
        <dbReference type="ARBA" id="ARBA00004300"/>
    </source>
</evidence>
<keyword evidence="13" id="KW-0862">Zinc</keyword>
<dbReference type="GO" id="GO:0048471">
    <property type="term" value="C:perinuclear region of cytoplasm"/>
    <property type="evidence" value="ECO:0007669"/>
    <property type="project" value="UniProtKB-SubCell"/>
</dbReference>
<evidence type="ECO:0000259" key="15">
    <source>
        <dbReference type="PROSITE" id="PS50235"/>
    </source>
</evidence>
<dbReference type="GO" id="GO:0016579">
    <property type="term" value="P:protein deubiquitination"/>
    <property type="evidence" value="ECO:0007669"/>
    <property type="project" value="InterPro"/>
</dbReference>
<keyword evidence="10" id="KW-0833">Ubl conjugation pathway</keyword>
<keyword evidence="6" id="KW-0963">Cytoplasm</keyword>
<evidence type="ECO:0000256" key="13">
    <source>
        <dbReference type="ARBA" id="ARBA00022833"/>
    </source>
</evidence>
<comment type="similarity">
    <text evidence="4">Belongs to the peptidase C19 family.</text>
</comment>
<dbReference type="GO" id="GO:0046872">
    <property type="term" value="F:metal ion binding"/>
    <property type="evidence" value="ECO:0007669"/>
    <property type="project" value="UniProtKB-KW"/>
</dbReference>
<dbReference type="Pfam" id="PF01302">
    <property type="entry name" value="CAP_GLY"/>
    <property type="match status" value="1"/>
</dbReference>
<comment type="subcellular location">
    <subcellularLocation>
        <location evidence="2">Cytoplasm</location>
        <location evidence="2">Cytoskeleton</location>
        <location evidence="2">Microtubule organizing center</location>
        <location evidence="2">Centrosome</location>
    </subcellularLocation>
    <subcellularLocation>
        <location evidence="3">Cytoplasm</location>
        <location evidence="3">Perinuclear region</location>
    </subcellularLocation>
</comment>
<evidence type="ECO:0000256" key="12">
    <source>
        <dbReference type="ARBA" id="ARBA00022807"/>
    </source>
</evidence>
<dbReference type="EC" id="3.4.19.12" evidence="5"/>
<sequence>MEKWQNEDGKGSTLSCHYIARKNTILNRRSGACDVNVICLKLGMLVEANELLHDGSLRIKVNNPNNEEVWKKTEWLCHKFDLIPVPCLVWHFLAAVPVPQDRVRLASDSDFCKEANNLKENGKVYYHPPTNPDAKFKAVIKYIGQVTELGPGFYFGLEILDHCDSLSTPILARKYFAGQSGTGLFTNLSCIVPIKSDPHEPIDAKSPRQDIEASLSKQLDGFLNSTTNHSNNHSNHTNGKRITTDSNLINKEHQTKFDDSNNNNGDATVRLNDALVPKIVHQSTKSKILSNDATSLSKNLPTYDFCPFEELLDKEESSKGVRKENGEKLHVGMAVEVGLAGEIRYGVIRWIGNLAGLTPGKVMAAVELEDGQHPQGTDGTYNDVRYFHCRPKRAIFTDIRQCQQYNMISGDDQLVKMNGEDLDKTENCVITGMVRPICVKGDLKTICGKYRGIQGHHNSCYLDATLFSMFAFTSVFDNLLFRPPSEKDCPQYEEVQRVLREEIVNPLRKNMFVQANRVMKLRTLLEKLSSISGLTSEEKDPEEFLTSLVAQILNAEPFLKLSSGQDAYHYQLFVEKDDQLNLPTVQQLLEQSFLTSNIRLKEVPSCLIIQMPRFGKSFKMYPKIQPTLLLDVTDIIEDSPRQCTVCGKLAEFECKECYGQCGMGLESIAFCLPCLDQAHRHERRTNHDPKELSVPTEFQILQEHCPVPRLYLELSAVVCIETSHYVSFVKCGSGSEAPWCFFDSMADRKGEQNGYNIPEMVPCPDFPYWLSEEGSNYLSELTDDRQLPEHAKRLLCDGYMCMYQSPDVMMYK</sequence>
<evidence type="ECO:0000256" key="8">
    <source>
        <dbReference type="ARBA" id="ARBA00022670"/>
    </source>
</evidence>
<keyword evidence="9" id="KW-0479">Metal-binding</keyword>
<dbReference type="GO" id="GO:0005813">
    <property type="term" value="C:centrosome"/>
    <property type="evidence" value="ECO:0007669"/>
    <property type="project" value="UniProtKB-SubCell"/>
</dbReference>
<evidence type="ECO:0000313" key="16">
    <source>
        <dbReference type="EMBL" id="JAG71801.1"/>
    </source>
</evidence>
<dbReference type="Pfam" id="PF00443">
    <property type="entry name" value="UCH"/>
    <property type="match status" value="1"/>
</dbReference>
<evidence type="ECO:0000256" key="4">
    <source>
        <dbReference type="ARBA" id="ARBA00009085"/>
    </source>
</evidence>
<proteinExistence type="inferred from homology"/>
<dbReference type="InterPro" id="IPR038765">
    <property type="entry name" value="Papain-like_cys_pep_sf"/>
</dbReference>
<organism evidence="16">
    <name type="scientific">Fopius arisanus</name>
    <dbReference type="NCBI Taxonomy" id="64838"/>
    <lineage>
        <taxon>Eukaryota</taxon>
        <taxon>Metazoa</taxon>
        <taxon>Ecdysozoa</taxon>
        <taxon>Arthropoda</taxon>
        <taxon>Hexapoda</taxon>
        <taxon>Insecta</taxon>
        <taxon>Pterygota</taxon>
        <taxon>Neoptera</taxon>
        <taxon>Endopterygota</taxon>
        <taxon>Hymenoptera</taxon>
        <taxon>Apocrita</taxon>
        <taxon>Ichneumonoidea</taxon>
        <taxon>Braconidae</taxon>
        <taxon>Opiinae</taxon>
        <taxon>Fopius</taxon>
    </lineage>
</organism>
<keyword evidence="8" id="KW-0645">Protease</keyword>
<dbReference type="AlphaFoldDB" id="A0A0C9QF68"/>